<dbReference type="RefSeq" id="WP_346789421.1">
    <property type="nucleotide sequence ID" value="NZ_JAYFSJ010000011.1"/>
</dbReference>
<dbReference type="Proteomes" id="UP001405405">
    <property type="component" value="Unassembled WGS sequence"/>
</dbReference>
<comment type="caution">
    <text evidence="1">The sequence shown here is derived from an EMBL/GenBank/DDBJ whole genome shotgun (WGS) entry which is preliminary data.</text>
</comment>
<reference evidence="1 2" key="1">
    <citation type="submission" date="2023-12" db="EMBL/GenBank/DDBJ databases">
        <title>Chromobacterium sp. strain TRC.1.1.SA producing antimicrobial pigment.</title>
        <authorList>
            <person name="Verma N."/>
            <person name="Choksket S."/>
            <person name="Pinnaka A.K."/>
            <person name="Korpole S."/>
        </authorList>
    </citation>
    <scope>NUCLEOTIDE SEQUENCE [LARGE SCALE GENOMIC DNA]</scope>
    <source>
        <strain evidence="1 2">TRC1.1.SA</strain>
    </source>
</reference>
<accession>A0ABV0CM99</accession>
<organism evidence="1 2">
    <name type="scientific">Chromobacterium indicum</name>
    <dbReference type="NCBI Taxonomy" id="3110228"/>
    <lineage>
        <taxon>Bacteria</taxon>
        <taxon>Pseudomonadati</taxon>
        <taxon>Pseudomonadota</taxon>
        <taxon>Betaproteobacteria</taxon>
        <taxon>Neisseriales</taxon>
        <taxon>Chromobacteriaceae</taxon>
        <taxon>Chromobacterium</taxon>
    </lineage>
</organism>
<keyword evidence="2" id="KW-1185">Reference proteome</keyword>
<gene>
    <name evidence="1" type="ORF">VA599_15650</name>
</gene>
<sequence length="93" mass="10425">MRVRGQAARGKRLSAAARGWSGFGGGGAFIRGGISRMPAYFLRQKSMSVFFDIWSGLFLNMDGGISSVCWFDFVESRVLIFEYLQVIGCVYFY</sequence>
<name>A0ABV0CM99_9NEIS</name>
<dbReference type="EMBL" id="JAYFSJ010000011">
    <property type="protein sequence ID" value="MEN7432182.1"/>
    <property type="molecule type" value="Genomic_DNA"/>
</dbReference>
<evidence type="ECO:0000313" key="1">
    <source>
        <dbReference type="EMBL" id="MEN7432182.1"/>
    </source>
</evidence>
<evidence type="ECO:0000313" key="2">
    <source>
        <dbReference type="Proteomes" id="UP001405405"/>
    </source>
</evidence>
<proteinExistence type="predicted"/>
<protein>
    <submittedName>
        <fullName evidence="1">Uncharacterized protein</fullName>
    </submittedName>
</protein>